<name>A0ABR0SJ51_9HYPO</name>
<proteinExistence type="predicted"/>
<keyword evidence="3" id="KW-1185">Reference proteome</keyword>
<dbReference type="EMBL" id="JAVFKD010000013">
    <property type="protein sequence ID" value="KAK5991785.1"/>
    <property type="molecule type" value="Genomic_DNA"/>
</dbReference>
<dbReference type="Proteomes" id="UP001338125">
    <property type="component" value="Unassembled WGS sequence"/>
</dbReference>
<reference evidence="2 3" key="1">
    <citation type="submission" date="2024-01" db="EMBL/GenBank/DDBJ databases">
        <title>Complete genome of Cladobotryum mycophilum ATHUM6906.</title>
        <authorList>
            <person name="Christinaki A.C."/>
            <person name="Myridakis A.I."/>
            <person name="Kouvelis V.N."/>
        </authorList>
    </citation>
    <scope>NUCLEOTIDE SEQUENCE [LARGE SCALE GENOMIC DNA]</scope>
    <source>
        <strain evidence="2 3">ATHUM6906</strain>
    </source>
</reference>
<comment type="caution">
    <text evidence="2">The sequence shown here is derived from an EMBL/GenBank/DDBJ whole genome shotgun (WGS) entry which is preliminary data.</text>
</comment>
<keyword evidence="1" id="KW-0732">Signal</keyword>
<gene>
    <name evidence="2" type="ORF">PT974_07819</name>
</gene>
<feature type="chain" id="PRO_5045790004" evidence="1">
    <location>
        <begin position="18"/>
        <end position="101"/>
    </location>
</feature>
<feature type="signal peptide" evidence="1">
    <location>
        <begin position="1"/>
        <end position="17"/>
    </location>
</feature>
<evidence type="ECO:0000313" key="3">
    <source>
        <dbReference type="Proteomes" id="UP001338125"/>
    </source>
</evidence>
<evidence type="ECO:0000313" key="2">
    <source>
        <dbReference type="EMBL" id="KAK5991785.1"/>
    </source>
</evidence>
<accession>A0ABR0SJ51</accession>
<organism evidence="2 3">
    <name type="scientific">Cladobotryum mycophilum</name>
    <dbReference type="NCBI Taxonomy" id="491253"/>
    <lineage>
        <taxon>Eukaryota</taxon>
        <taxon>Fungi</taxon>
        <taxon>Dikarya</taxon>
        <taxon>Ascomycota</taxon>
        <taxon>Pezizomycotina</taxon>
        <taxon>Sordariomycetes</taxon>
        <taxon>Hypocreomycetidae</taxon>
        <taxon>Hypocreales</taxon>
        <taxon>Hypocreaceae</taxon>
        <taxon>Cladobotryum</taxon>
    </lineage>
</organism>
<sequence length="101" mass="10627">MQFSTLLALCLATLGAAENITLGFNDGTNSSVEAAPCACATFTAPLISLTIPRSFSIVLFDGDDCSHNRVTTFGPGQHVLSKPVEGKSAQVLQRFQPIPCV</sequence>
<evidence type="ECO:0000256" key="1">
    <source>
        <dbReference type="SAM" id="SignalP"/>
    </source>
</evidence>
<protein>
    <submittedName>
        <fullName evidence="2">Uncharacterized protein</fullName>
    </submittedName>
</protein>